<sequence length="547" mass="60092">MEYQLRFGSLKLMLKKILITMLIVIVGWTSLQPPKANAALQLAAIPVGAIMFWGGAALVASTGIALGLDPVAMGAIRQFGEDVWNGSNELMKDSWQSTLSAVQWGETQSRYAVTWTAEQFNYLKTKWQEHFGKGYMVDGNGKIKQIINLNATIIPSQLTLFDPQTLDNNTLKNMGEIKFTNGSSTRYIREIRLNENGYATYRFNTTAGGSESTGYFDLHGVSTGPYKNAYAAYAALAASAMTEGVNTIEPFFSYYTGTTNNHSGSITFPTNVSRDFAFPAPTGTLNGDGSVNNYTYPTIGHIGGVKTNDVGIGYTPTTGAYDQLSERDSVNPIMLEDFIVQGIPETGIDVFAPDMPYVDLDIVFNPSDAANKTLDVVINPPIARWDGVNFRLTPIADGSADIVIYAPAIPKTITIPLKVTGTGVANPDSPTGIIDWLNGFWDKFISVLKNLFVPVAVDFSPIGNVWVDRFPAIEKISSALSGLTTLNYDQSPPKFDFIINGHTYTFIDLTFIPSNWINMARTFMRISIWSGFIFMVLREWRPRPHVG</sequence>
<dbReference type="RefSeq" id="WP_307210740.1">
    <property type="nucleotide sequence ID" value="NZ_JAUSSU010000030.1"/>
</dbReference>
<reference evidence="2 3" key="1">
    <citation type="submission" date="2023-07" db="EMBL/GenBank/DDBJ databases">
        <title>Sorghum-associated microbial communities from plants grown in Nebraska, USA.</title>
        <authorList>
            <person name="Schachtman D."/>
        </authorList>
    </citation>
    <scope>NUCLEOTIDE SEQUENCE [LARGE SCALE GENOMIC DNA]</scope>
    <source>
        <strain evidence="2 3">CC482</strain>
    </source>
</reference>
<dbReference type="Proteomes" id="UP001229346">
    <property type="component" value="Unassembled WGS sequence"/>
</dbReference>
<keyword evidence="1" id="KW-0812">Transmembrane</keyword>
<evidence type="ECO:0000256" key="1">
    <source>
        <dbReference type="SAM" id="Phobius"/>
    </source>
</evidence>
<organism evidence="2 3">
    <name type="scientific">Paenibacillus harenae</name>
    <dbReference type="NCBI Taxonomy" id="306543"/>
    <lineage>
        <taxon>Bacteria</taxon>
        <taxon>Bacillati</taxon>
        <taxon>Bacillota</taxon>
        <taxon>Bacilli</taxon>
        <taxon>Bacillales</taxon>
        <taxon>Paenibacillaceae</taxon>
        <taxon>Paenibacillus</taxon>
    </lineage>
</organism>
<feature type="transmembrane region" description="Helical" evidence="1">
    <location>
        <begin position="12"/>
        <end position="31"/>
    </location>
</feature>
<evidence type="ECO:0000313" key="2">
    <source>
        <dbReference type="EMBL" id="MDQ0116831.1"/>
    </source>
</evidence>
<protein>
    <submittedName>
        <fullName evidence="2">Uncharacterized protein</fullName>
    </submittedName>
</protein>
<name>A0ABT9UCW6_PAEHA</name>
<comment type="caution">
    <text evidence="2">The sequence shown here is derived from an EMBL/GenBank/DDBJ whole genome shotgun (WGS) entry which is preliminary data.</text>
</comment>
<keyword evidence="3" id="KW-1185">Reference proteome</keyword>
<accession>A0ABT9UCW6</accession>
<evidence type="ECO:0000313" key="3">
    <source>
        <dbReference type="Proteomes" id="UP001229346"/>
    </source>
</evidence>
<gene>
    <name evidence="2" type="ORF">J2T15_006318</name>
</gene>
<keyword evidence="1" id="KW-1133">Transmembrane helix</keyword>
<keyword evidence="1" id="KW-0472">Membrane</keyword>
<dbReference type="EMBL" id="JAUSSU010000030">
    <property type="protein sequence ID" value="MDQ0116831.1"/>
    <property type="molecule type" value="Genomic_DNA"/>
</dbReference>
<feature type="transmembrane region" description="Helical" evidence="1">
    <location>
        <begin position="43"/>
        <end position="68"/>
    </location>
</feature>
<proteinExistence type="predicted"/>